<dbReference type="InterPro" id="IPR001647">
    <property type="entry name" value="HTH_TetR"/>
</dbReference>
<evidence type="ECO:0000256" key="5">
    <source>
        <dbReference type="PROSITE-ProRule" id="PRU00335"/>
    </source>
</evidence>
<keyword evidence="2" id="KW-0805">Transcription regulation</keyword>
<dbReference type="OrthoDB" id="3190535at2"/>
<dbReference type="SUPFAM" id="SSF46689">
    <property type="entry name" value="Homeodomain-like"/>
    <property type="match status" value="1"/>
</dbReference>
<dbReference type="PRINTS" id="PR00455">
    <property type="entry name" value="HTHTETR"/>
</dbReference>
<dbReference type="Gene3D" id="1.10.10.60">
    <property type="entry name" value="Homeodomain-like"/>
    <property type="match status" value="1"/>
</dbReference>
<sequence length="224" mass="25263">MTESKARKPSKIAQRRELARKERSPVWLEQRAQILEKAAEVFSINGFNGTSITDIAKHLGVSQSNIYYYFATKDEIFLELVRQSTDFNVTSAEAVAAKQGPAIDRISQVIEMLATSYEKQYPFLNIYVQEDARWISSSGTELQQVFLDSARRFEQAVRSIIEDGITNGEFKSDLDARMVTYTILGAVNWMHRWYSPGGEMTGAEVGQAMRDIMLRGIVDSDAAT</sequence>
<dbReference type="InterPro" id="IPR050109">
    <property type="entry name" value="HTH-type_TetR-like_transc_reg"/>
</dbReference>
<organism evidence="8 10">
    <name type="scientific">Mycolicibacterium diernhoferi</name>
    <dbReference type="NCBI Taxonomy" id="1801"/>
    <lineage>
        <taxon>Bacteria</taxon>
        <taxon>Bacillati</taxon>
        <taxon>Actinomycetota</taxon>
        <taxon>Actinomycetes</taxon>
        <taxon>Mycobacteriales</taxon>
        <taxon>Mycobacteriaceae</taxon>
        <taxon>Mycolicibacterium</taxon>
    </lineage>
</organism>
<dbReference type="AlphaFoldDB" id="A0A1Q4HBE1"/>
<dbReference type="Proteomes" id="UP000220340">
    <property type="component" value="Unassembled WGS sequence"/>
</dbReference>
<dbReference type="Pfam" id="PF17932">
    <property type="entry name" value="TetR_C_24"/>
    <property type="match status" value="1"/>
</dbReference>
<comment type="caution">
    <text evidence="8">The sequence shown here is derived from an EMBL/GenBank/DDBJ whole genome shotgun (WGS) entry which is preliminary data.</text>
</comment>
<proteinExistence type="predicted"/>
<dbReference type="EMBL" id="PDCR01000049">
    <property type="protein sequence ID" value="PEG51545.1"/>
    <property type="molecule type" value="Genomic_DNA"/>
</dbReference>
<keyword evidence="3 5" id="KW-0238">DNA-binding</keyword>
<reference evidence="7 9" key="1">
    <citation type="submission" date="2016-09" db="EMBL/GenBank/DDBJ databases">
        <title>genome sequences of unsequenced Mycobacteria.</title>
        <authorList>
            <person name="Greninger A.L."/>
            <person name="Jerome K.R."/>
            <person name="Mcnair B."/>
            <person name="Wallis C."/>
            <person name="Fang F."/>
        </authorList>
    </citation>
    <scope>NUCLEOTIDE SEQUENCE [LARGE SCALE GENOMIC DNA]</scope>
    <source>
        <strain evidence="7 9">BM1</strain>
    </source>
</reference>
<evidence type="ECO:0000259" key="6">
    <source>
        <dbReference type="PROSITE" id="PS50977"/>
    </source>
</evidence>
<protein>
    <submittedName>
        <fullName evidence="8">TetR/AcrR family transcriptional regulator</fullName>
    </submittedName>
</protein>
<keyword evidence="4" id="KW-0804">Transcription</keyword>
<evidence type="ECO:0000256" key="2">
    <source>
        <dbReference type="ARBA" id="ARBA00023015"/>
    </source>
</evidence>
<dbReference type="GO" id="GO:0000976">
    <property type="term" value="F:transcription cis-regulatory region binding"/>
    <property type="evidence" value="ECO:0007669"/>
    <property type="project" value="TreeGrafter"/>
</dbReference>
<evidence type="ECO:0000313" key="8">
    <source>
        <dbReference type="EMBL" id="PEG51545.1"/>
    </source>
</evidence>
<dbReference type="Proteomes" id="UP000191039">
    <property type="component" value="Unassembled WGS sequence"/>
</dbReference>
<evidence type="ECO:0000256" key="1">
    <source>
        <dbReference type="ARBA" id="ARBA00022491"/>
    </source>
</evidence>
<dbReference type="PANTHER" id="PTHR30055">
    <property type="entry name" value="HTH-TYPE TRANSCRIPTIONAL REGULATOR RUTR"/>
    <property type="match status" value="1"/>
</dbReference>
<evidence type="ECO:0000313" key="10">
    <source>
        <dbReference type="Proteomes" id="UP000220340"/>
    </source>
</evidence>
<name>A0A1Q4HBE1_9MYCO</name>
<feature type="DNA-binding region" description="H-T-H motif" evidence="5">
    <location>
        <begin position="51"/>
        <end position="70"/>
    </location>
</feature>
<gene>
    <name evidence="7" type="ORF">BV510_13585</name>
    <name evidence="8" type="ORF">CRI78_26215</name>
</gene>
<dbReference type="Gene3D" id="1.10.357.10">
    <property type="entry name" value="Tetracycline Repressor, domain 2"/>
    <property type="match status" value="1"/>
</dbReference>
<dbReference type="InterPro" id="IPR041490">
    <property type="entry name" value="KstR2_TetR_C"/>
</dbReference>
<dbReference type="GO" id="GO:0003700">
    <property type="term" value="F:DNA-binding transcription factor activity"/>
    <property type="evidence" value="ECO:0007669"/>
    <property type="project" value="TreeGrafter"/>
</dbReference>
<keyword evidence="1" id="KW-0678">Repressor</keyword>
<dbReference type="InterPro" id="IPR036271">
    <property type="entry name" value="Tet_transcr_reg_TetR-rel_C_sf"/>
</dbReference>
<dbReference type="EMBL" id="MIJD01000128">
    <property type="protein sequence ID" value="OPE53811.1"/>
    <property type="molecule type" value="Genomic_DNA"/>
</dbReference>
<evidence type="ECO:0000256" key="3">
    <source>
        <dbReference type="ARBA" id="ARBA00023125"/>
    </source>
</evidence>
<evidence type="ECO:0000256" key="4">
    <source>
        <dbReference type="ARBA" id="ARBA00023163"/>
    </source>
</evidence>
<dbReference type="RefSeq" id="WP_073857263.1">
    <property type="nucleotide sequence ID" value="NZ_BAAATC010000021.1"/>
</dbReference>
<dbReference type="STRING" id="1801.BRW64_16075"/>
<dbReference type="PROSITE" id="PS50977">
    <property type="entry name" value="HTH_TETR_2"/>
    <property type="match status" value="1"/>
</dbReference>
<reference evidence="8 10" key="2">
    <citation type="submission" date="2017-10" db="EMBL/GenBank/DDBJ databases">
        <title>The new phylogeny of genus Mycobacterium.</title>
        <authorList>
            <person name="Tortoli E."/>
            <person name="Trovato A."/>
            <person name="Cirillo D.M."/>
        </authorList>
    </citation>
    <scope>NUCLEOTIDE SEQUENCE [LARGE SCALE GENOMIC DNA]</scope>
    <source>
        <strain evidence="8 10">IP141170001</strain>
    </source>
</reference>
<dbReference type="InterPro" id="IPR009057">
    <property type="entry name" value="Homeodomain-like_sf"/>
</dbReference>
<keyword evidence="10" id="KW-1185">Reference proteome</keyword>
<evidence type="ECO:0000313" key="9">
    <source>
        <dbReference type="Proteomes" id="UP000191039"/>
    </source>
</evidence>
<dbReference type="PANTHER" id="PTHR30055:SF175">
    <property type="entry name" value="HTH-TYPE TRANSCRIPTIONAL REPRESSOR KSTR2"/>
    <property type="match status" value="1"/>
</dbReference>
<dbReference type="SUPFAM" id="SSF48498">
    <property type="entry name" value="Tetracyclin repressor-like, C-terminal domain"/>
    <property type="match status" value="1"/>
</dbReference>
<evidence type="ECO:0000313" key="7">
    <source>
        <dbReference type="EMBL" id="OPE53811.1"/>
    </source>
</evidence>
<accession>A0A1Q4HBE1</accession>
<feature type="domain" description="HTH tetR-type" evidence="6">
    <location>
        <begin position="28"/>
        <end position="88"/>
    </location>
</feature>
<dbReference type="Pfam" id="PF00440">
    <property type="entry name" value="TetR_N"/>
    <property type="match status" value="1"/>
</dbReference>